<dbReference type="AlphaFoldDB" id="W4JS18"/>
<dbReference type="KEGG" id="hir:HETIRDRAFT_411796"/>
<name>W4JS18_HETIT</name>
<keyword evidence="2" id="KW-1185">Reference proteome</keyword>
<accession>W4JS18</accession>
<dbReference type="EMBL" id="KI925464">
    <property type="protein sequence ID" value="ETW76347.1"/>
    <property type="molecule type" value="Genomic_DNA"/>
</dbReference>
<organism evidence="1 2">
    <name type="scientific">Heterobasidion irregulare (strain TC 32-1)</name>
    <dbReference type="NCBI Taxonomy" id="747525"/>
    <lineage>
        <taxon>Eukaryota</taxon>
        <taxon>Fungi</taxon>
        <taxon>Dikarya</taxon>
        <taxon>Basidiomycota</taxon>
        <taxon>Agaricomycotina</taxon>
        <taxon>Agaricomycetes</taxon>
        <taxon>Russulales</taxon>
        <taxon>Bondarzewiaceae</taxon>
        <taxon>Heterobasidion</taxon>
        <taxon>Heterobasidion annosum species complex</taxon>
    </lineage>
</organism>
<evidence type="ECO:0000313" key="1">
    <source>
        <dbReference type="EMBL" id="ETW76347.1"/>
    </source>
</evidence>
<sequence>MRIIPLTLRITSYSAAPPEWPGRPTIHIEGGLAGQSNDLSDARRVHGKVEMVGNGDIRWSLCSEREDGDGEWQSEGVQLGGLGSATGVIGMWTGADHERMDPLGPFWAWKVGHADISDEATTVEVWEDLSGA</sequence>
<reference evidence="1 2" key="1">
    <citation type="journal article" date="2012" name="New Phytol.">
        <title>Insight into trade-off between wood decay and parasitism from the genome of a fungal forest pathogen.</title>
        <authorList>
            <person name="Olson A."/>
            <person name="Aerts A."/>
            <person name="Asiegbu F."/>
            <person name="Belbahri L."/>
            <person name="Bouzid O."/>
            <person name="Broberg A."/>
            <person name="Canback B."/>
            <person name="Coutinho P.M."/>
            <person name="Cullen D."/>
            <person name="Dalman K."/>
            <person name="Deflorio G."/>
            <person name="van Diepen L.T."/>
            <person name="Dunand C."/>
            <person name="Duplessis S."/>
            <person name="Durling M."/>
            <person name="Gonthier P."/>
            <person name="Grimwood J."/>
            <person name="Fossdal C.G."/>
            <person name="Hansson D."/>
            <person name="Henrissat B."/>
            <person name="Hietala A."/>
            <person name="Himmelstrand K."/>
            <person name="Hoffmeister D."/>
            <person name="Hogberg N."/>
            <person name="James T.Y."/>
            <person name="Karlsson M."/>
            <person name="Kohler A."/>
            <person name="Kues U."/>
            <person name="Lee Y.H."/>
            <person name="Lin Y.C."/>
            <person name="Lind M."/>
            <person name="Lindquist E."/>
            <person name="Lombard V."/>
            <person name="Lucas S."/>
            <person name="Lunden K."/>
            <person name="Morin E."/>
            <person name="Murat C."/>
            <person name="Park J."/>
            <person name="Raffaello T."/>
            <person name="Rouze P."/>
            <person name="Salamov A."/>
            <person name="Schmutz J."/>
            <person name="Solheim H."/>
            <person name="Stahlberg J."/>
            <person name="Velez H."/>
            <person name="de Vries R.P."/>
            <person name="Wiebenga A."/>
            <person name="Woodward S."/>
            <person name="Yakovlev I."/>
            <person name="Garbelotto M."/>
            <person name="Martin F."/>
            <person name="Grigoriev I.V."/>
            <person name="Stenlid J."/>
        </authorList>
    </citation>
    <scope>NUCLEOTIDE SEQUENCE [LARGE SCALE GENOMIC DNA]</scope>
    <source>
        <strain evidence="1 2">TC 32-1</strain>
    </source>
</reference>
<dbReference type="eggNOG" id="ENOG502RDEN">
    <property type="taxonomic scope" value="Eukaryota"/>
</dbReference>
<protein>
    <submittedName>
        <fullName evidence="1">Uncharacterized protein</fullName>
    </submittedName>
</protein>
<gene>
    <name evidence="1" type="ORF">HETIRDRAFT_411796</name>
</gene>
<dbReference type="Proteomes" id="UP000030671">
    <property type="component" value="Unassembled WGS sequence"/>
</dbReference>
<proteinExistence type="predicted"/>
<dbReference type="GeneID" id="20672971"/>
<dbReference type="OrthoDB" id="3226064at2759"/>
<dbReference type="STRING" id="747525.W4JS18"/>
<evidence type="ECO:0000313" key="2">
    <source>
        <dbReference type="Proteomes" id="UP000030671"/>
    </source>
</evidence>
<dbReference type="HOGENOM" id="CLU_1797283_0_0_1"/>
<dbReference type="RefSeq" id="XP_009551267.1">
    <property type="nucleotide sequence ID" value="XM_009552972.1"/>
</dbReference>
<dbReference type="InParanoid" id="W4JS18"/>